<dbReference type="InterPro" id="IPR013130">
    <property type="entry name" value="Fe3_Rdtase_TM_dom"/>
</dbReference>
<keyword evidence="4 5" id="KW-0472">Membrane</keyword>
<reference evidence="7 8" key="1">
    <citation type="journal article" date="2015" name="Nature">
        <title>rRNA introns, odd ribosomes, and small enigmatic genomes across a large radiation of phyla.</title>
        <authorList>
            <person name="Brown C.T."/>
            <person name="Hug L.A."/>
            <person name="Thomas B.C."/>
            <person name="Sharon I."/>
            <person name="Castelle C.J."/>
            <person name="Singh A."/>
            <person name="Wilkins M.J."/>
            <person name="Williams K.H."/>
            <person name="Banfield J.F."/>
        </authorList>
    </citation>
    <scope>NUCLEOTIDE SEQUENCE [LARGE SCALE GENOMIC DNA]</scope>
</reference>
<sequence length="227" mass="26068">MPQSSLWSHSFSSISFRGELPLYLKSGIFGLFVFALSNSYMRWLNIPGELNKSMADTAIILMGFSMLLSSVCYFWNFLDWVIIYRKYLGLIGFAFALAHLGLSWTPFMRLFAVSTWQQGKMWPMLMGAVALGIFSIMALISSSFIARKLGFETWKRILRTGYGAVILVWLHVVLLKSARWITWYQGGMKTPPSLSLLVTIFMTVVVVMRICLWWSLRKAFAKSLKRR</sequence>
<feature type="transmembrane region" description="Helical" evidence="5">
    <location>
        <begin position="20"/>
        <end position="37"/>
    </location>
</feature>
<evidence type="ECO:0000256" key="3">
    <source>
        <dbReference type="ARBA" id="ARBA00022989"/>
    </source>
</evidence>
<evidence type="ECO:0000259" key="6">
    <source>
        <dbReference type="Pfam" id="PF01794"/>
    </source>
</evidence>
<evidence type="ECO:0000256" key="1">
    <source>
        <dbReference type="ARBA" id="ARBA00004141"/>
    </source>
</evidence>
<protein>
    <recommendedName>
        <fullName evidence="6">Ferric oxidoreductase domain-containing protein</fullName>
    </recommendedName>
</protein>
<dbReference type="STRING" id="1618356.UU93_C0020G0007"/>
<dbReference type="GO" id="GO:0016020">
    <property type="term" value="C:membrane"/>
    <property type="evidence" value="ECO:0007669"/>
    <property type="project" value="UniProtKB-SubCell"/>
</dbReference>
<evidence type="ECO:0000256" key="5">
    <source>
        <dbReference type="SAM" id="Phobius"/>
    </source>
</evidence>
<feature type="transmembrane region" description="Helical" evidence="5">
    <location>
        <begin position="57"/>
        <end position="75"/>
    </location>
</feature>
<feature type="transmembrane region" description="Helical" evidence="5">
    <location>
        <begin position="87"/>
        <end position="104"/>
    </location>
</feature>
<accession>A0A0G0Y314</accession>
<feature type="transmembrane region" description="Helical" evidence="5">
    <location>
        <begin position="194"/>
        <end position="216"/>
    </location>
</feature>
<comment type="caution">
    <text evidence="7">The sequence shown here is derived from an EMBL/GenBank/DDBJ whole genome shotgun (WGS) entry which is preliminary data.</text>
</comment>
<dbReference type="Pfam" id="PF01794">
    <property type="entry name" value="Ferric_reduct"/>
    <property type="match status" value="1"/>
</dbReference>
<evidence type="ECO:0000256" key="4">
    <source>
        <dbReference type="ARBA" id="ARBA00023136"/>
    </source>
</evidence>
<dbReference type="Proteomes" id="UP000034160">
    <property type="component" value="Unassembled WGS sequence"/>
</dbReference>
<comment type="subcellular location">
    <subcellularLocation>
        <location evidence="1">Membrane</location>
        <topology evidence="1">Multi-pass membrane protein</topology>
    </subcellularLocation>
</comment>
<organism evidence="7 8">
    <name type="scientific">Candidatus Amesbacteria bacterium GW2011_GWA2_42_12</name>
    <dbReference type="NCBI Taxonomy" id="1618356"/>
    <lineage>
        <taxon>Bacteria</taxon>
        <taxon>Candidatus Amesiibacteriota</taxon>
    </lineage>
</organism>
<feature type="transmembrane region" description="Helical" evidence="5">
    <location>
        <begin position="157"/>
        <end position="174"/>
    </location>
</feature>
<proteinExistence type="predicted"/>
<name>A0A0G0Y314_9BACT</name>
<feature type="domain" description="Ferric oxidoreductase" evidence="6">
    <location>
        <begin position="57"/>
        <end position="166"/>
    </location>
</feature>
<keyword evidence="3 5" id="KW-1133">Transmembrane helix</keyword>
<dbReference type="AlphaFoldDB" id="A0A0G0Y314"/>
<evidence type="ECO:0000313" key="7">
    <source>
        <dbReference type="EMBL" id="KKS31219.1"/>
    </source>
</evidence>
<evidence type="ECO:0000313" key="8">
    <source>
        <dbReference type="Proteomes" id="UP000034160"/>
    </source>
</evidence>
<dbReference type="EMBL" id="LCCN01000020">
    <property type="protein sequence ID" value="KKS31219.1"/>
    <property type="molecule type" value="Genomic_DNA"/>
</dbReference>
<gene>
    <name evidence="7" type="ORF">UU93_C0020G0007</name>
</gene>
<keyword evidence="2 5" id="KW-0812">Transmembrane</keyword>
<feature type="transmembrane region" description="Helical" evidence="5">
    <location>
        <begin position="124"/>
        <end position="145"/>
    </location>
</feature>
<evidence type="ECO:0000256" key="2">
    <source>
        <dbReference type="ARBA" id="ARBA00022692"/>
    </source>
</evidence>